<dbReference type="InterPro" id="IPR053156">
    <property type="entry name" value="T6SS_TssM-like"/>
</dbReference>
<dbReference type="Pfam" id="PF06744">
    <property type="entry name" value="IcmF_C"/>
    <property type="match status" value="1"/>
</dbReference>
<evidence type="ECO:0000313" key="6">
    <source>
        <dbReference type="EMBL" id="RJG11792.1"/>
    </source>
</evidence>
<dbReference type="RefSeq" id="WP_119812092.1">
    <property type="nucleotide sequence ID" value="NZ_QYUP01000136.1"/>
</dbReference>
<dbReference type="AlphaFoldDB" id="A0A418XH46"/>
<reference evidence="6 7" key="1">
    <citation type="submission" date="2018-09" db="EMBL/GenBank/DDBJ databases">
        <authorList>
            <person name="Zhu H."/>
        </authorList>
    </citation>
    <scope>NUCLEOTIDE SEQUENCE [LARGE SCALE GENOMIC DNA]</scope>
    <source>
        <strain evidence="6 7">K1S02-61</strain>
    </source>
</reference>
<protein>
    <submittedName>
        <fullName evidence="6">Type VI secretion system membrane subunit TssM</fullName>
    </submittedName>
</protein>
<dbReference type="OrthoDB" id="9758229at2"/>
<feature type="transmembrane region" description="Helical" evidence="1">
    <location>
        <begin position="12"/>
        <end position="30"/>
    </location>
</feature>
<dbReference type="SUPFAM" id="SSF52540">
    <property type="entry name" value="P-loop containing nucleoside triphosphate hydrolases"/>
    <property type="match status" value="1"/>
</dbReference>
<name>A0A418XH46_9BURK</name>
<dbReference type="Pfam" id="PF14331">
    <property type="entry name" value="IcmF-related_N"/>
    <property type="match status" value="1"/>
</dbReference>
<feature type="domain" description="IcmF-related" evidence="3">
    <location>
        <begin position="489"/>
        <end position="831"/>
    </location>
</feature>
<keyword evidence="1" id="KW-0812">Transmembrane</keyword>
<dbReference type="PANTHER" id="PTHR36153:SF1">
    <property type="entry name" value="TYPE VI SECRETION SYSTEM COMPONENT TSSM1"/>
    <property type="match status" value="1"/>
</dbReference>
<keyword evidence="1" id="KW-0472">Membrane</keyword>
<dbReference type="InterPro" id="IPR009612">
    <property type="entry name" value="IcmF-rel"/>
</dbReference>
<gene>
    <name evidence="6" type="primary">tssM</name>
    <name evidence="6" type="ORF">D3872_17960</name>
</gene>
<evidence type="ECO:0000259" key="2">
    <source>
        <dbReference type="Pfam" id="PF06744"/>
    </source>
</evidence>
<dbReference type="Pfam" id="PF21070">
    <property type="entry name" value="IcmF_helical"/>
    <property type="match status" value="1"/>
</dbReference>
<proteinExistence type="predicted"/>
<dbReference type="InterPro" id="IPR017731">
    <property type="entry name" value="TssM1-like"/>
</dbReference>
<feature type="domain" description="Type VI secretion system IcmF C-terminal" evidence="2">
    <location>
        <begin position="1100"/>
        <end position="1204"/>
    </location>
</feature>
<dbReference type="InterPro" id="IPR027417">
    <property type="entry name" value="P-loop_NTPase"/>
</dbReference>
<keyword evidence="1" id="KW-1133">Transmembrane helix</keyword>
<dbReference type="CDD" id="cd00882">
    <property type="entry name" value="Ras_like_GTPase"/>
    <property type="match status" value="1"/>
</dbReference>
<sequence>MRRLWQFLTDSRVLGVIGLAALAAFMFLGADTLEIGASWAGAALLAALAGWGIFWLARYQYRRHAAGKLGATIMPAGEEAAAAQAKAGAGEVATLRKGMLEAITTIKTSKLGLVSGAAALYELPWYMIIGNPAAGKSSAIGRSGLQFPIAGSKAVRGVAGTRNCDWFFTTDGILLDTAGRYSVEEGDRAEWFSFLDLLKKYRSRAPINGILIAVSVSELTGEHAEKSVELAKNLRTRVQELTERLGVHAPVYVIFTKADLIAGFSDFFHDTDRNERDRVWGATIRYNRRRTHQDVLGFFDEHFDELHEGLKEMSMASMAGNRSAQMRPGVFTFPLEFASIKSPLRAFLATLFEENTYQFKPVFRGFYFTSALQEGMVQDVSSKRVASRFDLELKEQGGGEAEEQSGYFLLGLFRKVIFADKDLVARYTSPIVLRLKYGAFFAATVLLGCSLGAWSWSYMGNAELVAKVQADLDKVVKLQDKRIDLQSRLEALDVLQDRINQLEKYRADRPLMLSFGLYQGDTLERKLRDEYFAGVRAVMVEPVMAGLEGLLAEMNAHAAELQPEAGGAPAAAAAKPGQPYQDASPTNVADAYAALKTYLMLGDKTRAEPSHLNDQMTRYWRGWLETNRGAMPREQMIASAERLMTFYLAQVDDQAWPQMTLKLGLLDTARENLRRVVRGTPARERVYADIKARASSRFPSATVSRIVGVQDQGLVNGSYAVSGAFTRDAWDKFVADAIKDASNKALQSTDWVLKTASQNDLTLEGSPEQIQKTLVDMYKNEYAKEWLKFVQGVTVADLKGFDACVQAMNRLGDPQMSPIAKLLTAIHQQTSWDNPSSAGVMAKVEKGLFAWFKESVLRRAPSEARSVIDQPGVAANGAAPAMGPIAREFAGVARLVGLKEKDASLMTGYLDSLSRLRTRLNQLKNQGDPGPGAKKFMQQTLEGTGSELSDGLKYVDEQMLTGMTDAQKTALRPILVRPLIQVFAVIVGPSEAEINKTWQAQVVEPFQKTLSEKYPFAPSSKMEATPGEIGQFFGPDGEVAKFVNASMGPLVVRRGDALAPRTWADMGITLVPEAVAAFPGWIAPLEKNGVAKASGPQTVFQLQPHPAPGLTEYTIEIDGQILRYRNTQAAWTNMVHPGPGGMPGARITAITFDGRTVELFNEPGQSGLKRMIVAASRKKKDGGVHELRWASGSVAVSVDLKITSSAAATASGDPSGRGFHGMRLPVTIVGRAVDASSPAVASVGGGGAQ</sequence>
<dbReference type="Proteomes" id="UP000284006">
    <property type="component" value="Unassembled WGS sequence"/>
</dbReference>
<feature type="transmembrane region" description="Helical" evidence="1">
    <location>
        <begin position="36"/>
        <end position="57"/>
    </location>
</feature>
<dbReference type="Gene3D" id="3.40.50.300">
    <property type="entry name" value="P-loop containing nucleotide triphosphate hydrolases"/>
    <property type="match status" value="1"/>
</dbReference>
<dbReference type="InterPro" id="IPR025743">
    <property type="entry name" value="TssM1_N"/>
</dbReference>
<accession>A0A418XH46</accession>
<dbReference type="InterPro" id="IPR048677">
    <property type="entry name" value="TssM1_hel"/>
</dbReference>
<evidence type="ECO:0000313" key="7">
    <source>
        <dbReference type="Proteomes" id="UP000284006"/>
    </source>
</evidence>
<feature type="domain" description="Type VI secretion system component TssM1 N-terminal" evidence="4">
    <location>
        <begin position="185"/>
        <end position="430"/>
    </location>
</feature>
<dbReference type="NCBIfam" id="TIGR03348">
    <property type="entry name" value="VI_IcmF"/>
    <property type="match status" value="1"/>
</dbReference>
<feature type="transmembrane region" description="Helical" evidence="1">
    <location>
        <begin position="437"/>
        <end position="459"/>
    </location>
</feature>
<evidence type="ECO:0000259" key="3">
    <source>
        <dbReference type="Pfam" id="PF06761"/>
    </source>
</evidence>
<dbReference type="Pfam" id="PF06761">
    <property type="entry name" value="IcmF-related"/>
    <property type="match status" value="1"/>
</dbReference>
<dbReference type="EMBL" id="QYUP01000136">
    <property type="protein sequence ID" value="RJG11792.1"/>
    <property type="molecule type" value="Genomic_DNA"/>
</dbReference>
<organism evidence="6 7">
    <name type="scientific">Massilia cavernae</name>
    <dbReference type="NCBI Taxonomy" id="2320864"/>
    <lineage>
        <taxon>Bacteria</taxon>
        <taxon>Pseudomonadati</taxon>
        <taxon>Pseudomonadota</taxon>
        <taxon>Betaproteobacteria</taxon>
        <taxon>Burkholderiales</taxon>
        <taxon>Oxalobacteraceae</taxon>
        <taxon>Telluria group</taxon>
        <taxon>Massilia</taxon>
    </lineage>
</organism>
<keyword evidence="7" id="KW-1185">Reference proteome</keyword>
<feature type="domain" description="Type VI secretion system component TssM1 helical" evidence="5">
    <location>
        <begin position="989"/>
        <end position="1077"/>
    </location>
</feature>
<dbReference type="InterPro" id="IPR010623">
    <property type="entry name" value="IcmF_C"/>
</dbReference>
<evidence type="ECO:0000259" key="4">
    <source>
        <dbReference type="Pfam" id="PF14331"/>
    </source>
</evidence>
<dbReference type="PANTHER" id="PTHR36153">
    <property type="entry name" value="INNER MEMBRANE PROTEIN-RELATED"/>
    <property type="match status" value="1"/>
</dbReference>
<evidence type="ECO:0000256" key="1">
    <source>
        <dbReference type="SAM" id="Phobius"/>
    </source>
</evidence>
<evidence type="ECO:0000259" key="5">
    <source>
        <dbReference type="Pfam" id="PF21070"/>
    </source>
</evidence>
<comment type="caution">
    <text evidence="6">The sequence shown here is derived from an EMBL/GenBank/DDBJ whole genome shotgun (WGS) entry which is preliminary data.</text>
</comment>